<dbReference type="PANTHER" id="PTHR43976">
    <property type="entry name" value="SHORT CHAIN DEHYDROGENASE"/>
    <property type="match status" value="1"/>
</dbReference>
<dbReference type="SUPFAM" id="SSF51735">
    <property type="entry name" value="NAD(P)-binding Rossmann-fold domains"/>
    <property type="match status" value="1"/>
</dbReference>
<dbReference type="Pfam" id="PF00106">
    <property type="entry name" value="adh_short"/>
    <property type="match status" value="1"/>
</dbReference>
<dbReference type="Proteomes" id="UP000190776">
    <property type="component" value="Unassembled WGS sequence"/>
</dbReference>
<dbReference type="InterPro" id="IPR051911">
    <property type="entry name" value="SDR_oxidoreductase"/>
</dbReference>
<dbReference type="InterPro" id="IPR020904">
    <property type="entry name" value="Sc_DH/Rdtase_CS"/>
</dbReference>
<dbReference type="OrthoDB" id="1274115at2759"/>
<evidence type="ECO:0000256" key="1">
    <source>
        <dbReference type="ARBA" id="ARBA00006484"/>
    </source>
</evidence>
<dbReference type="STRING" id="420778.A0A1S8B4L5"/>
<reference evidence="5 6" key="1">
    <citation type="submission" date="2017-01" db="EMBL/GenBank/DDBJ databases">
        <title>Draft genome sequence of Diplodia seriata F98.1, a fungal species involved in grapevine trunk diseases.</title>
        <authorList>
            <person name="Robert-Siegwald G."/>
            <person name="Vallet J."/>
            <person name="Abou-Mansour E."/>
            <person name="Xu J."/>
            <person name="Rey P."/>
            <person name="Bertsch C."/>
            <person name="Rego C."/>
            <person name="Larignon P."/>
            <person name="Fontaine F."/>
            <person name="Lebrun M.-H."/>
        </authorList>
    </citation>
    <scope>NUCLEOTIDE SEQUENCE [LARGE SCALE GENOMIC DNA]</scope>
    <source>
        <strain evidence="5 6">F98.1</strain>
    </source>
</reference>
<evidence type="ECO:0000256" key="3">
    <source>
        <dbReference type="ARBA" id="ARBA00023002"/>
    </source>
</evidence>
<comment type="similarity">
    <text evidence="1 4">Belongs to the short-chain dehydrogenases/reductases (SDR) family.</text>
</comment>
<keyword evidence="2" id="KW-0521">NADP</keyword>
<keyword evidence="3" id="KW-0560">Oxidoreductase</keyword>
<name>A0A1S8B4L5_9PEZI</name>
<dbReference type="GO" id="GO:0016491">
    <property type="term" value="F:oxidoreductase activity"/>
    <property type="evidence" value="ECO:0007669"/>
    <property type="project" value="UniProtKB-KW"/>
</dbReference>
<comment type="caution">
    <text evidence="5">The sequence shown here is derived from an EMBL/GenBank/DDBJ whole genome shotgun (WGS) entry which is preliminary data.</text>
</comment>
<dbReference type="AlphaFoldDB" id="A0A1S8B4L5"/>
<dbReference type="InterPro" id="IPR036291">
    <property type="entry name" value="NAD(P)-bd_dom_sf"/>
</dbReference>
<dbReference type="EMBL" id="MSZU01000114">
    <property type="protein sequence ID" value="OMP82288.1"/>
    <property type="molecule type" value="Genomic_DNA"/>
</dbReference>
<dbReference type="PANTHER" id="PTHR43976:SF16">
    <property type="entry name" value="SHORT-CHAIN DEHYDROGENASE_REDUCTASE FAMILY PROTEIN"/>
    <property type="match status" value="1"/>
</dbReference>
<sequence length="302" mass="33132">TGTSTGFGNEYVKICLANGHKVVATARDASKLSFADVADASHLLLTDLDVTKKASIDAAFRAALDKFGRVDVVCNNAGYGLSGAFESLSEKQIRTQMEVNFFGLIDVTRRAMEVMRDEQKPAGGVIQQVTSIGGQRGVPLFSTYCASKWAVEGFTEAVSKEVKPEWGIKFTCIEPGGFRTDWAGRSMDFGTLIFASFLFLLRFLLRLRANVWSGKGEPHPAYEHLNAKEIMGKRHGTQAGDPKKGAQAFYDLAVMPDPPLRCIVGTDAYSAINEKLDSYRESVKKYEKLSNSTDVDGYKKPE</sequence>
<protein>
    <submittedName>
        <fullName evidence="5">Putative oxidoreductase</fullName>
    </submittedName>
</protein>
<dbReference type="PROSITE" id="PS00061">
    <property type="entry name" value="ADH_SHORT"/>
    <property type="match status" value="1"/>
</dbReference>
<dbReference type="Gene3D" id="3.40.50.720">
    <property type="entry name" value="NAD(P)-binding Rossmann-like Domain"/>
    <property type="match status" value="1"/>
</dbReference>
<evidence type="ECO:0000313" key="5">
    <source>
        <dbReference type="EMBL" id="OMP82288.1"/>
    </source>
</evidence>
<evidence type="ECO:0000256" key="4">
    <source>
        <dbReference type="RuleBase" id="RU000363"/>
    </source>
</evidence>
<dbReference type="PRINTS" id="PR00081">
    <property type="entry name" value="GDHRDH"/>
</dbReference>
<dbReference type="InterPro" id="IPR002347">
    <property type="entry name" value="SDR_fam"/>
</dbReference>
<evidence type="ECO:0000256" key="2">
    <source>
        <dbReference type="ARBA" id="ARBA00022857"/>
    </source>
</evidence>
<evidence type="ECO:0000313" key="6">
    <source>
        <dbReference type="Proteomes" id="UP000190776"/>
    </source>
</evidence>
<accession>A0A1S8B4L5</accession>
<feature type="non-terminal residue" evidence="5">
    <location>
        <position position="1"/>
    </location>
</feature>
<dbReference type="PRINTS" id="PR00080">
    <property type="entry name" value="SDRFAMILY"/>
</dbReference>
<proteinExistence type="inferred from homology"/>
<gene>
    <name evidence="5" type="ORF">BK809_0006598</name>
</gene>
<dbReference type="CDD" id="cd05374">
    <property type="entry name" value="17beta-HSD-like_SDR_c"/>
    <property type="match status" value="1"/>
</dbReference>
<organism evidence="5 6">
    <name type="scientific">Diplodia seriata</name>
    <dbReference type="NCBI Taxonomy" id="420778"/>
    <lineage>
        <taxon>Eukaryota</taxon>
        <taxon>Fungi</taxon>
        <taxon>Dikarya</taxon>
        <taxon>Ascomycota</taxon>
        <taxon>Pezizomycotina</taxon>
        <taxon>Dothideomycetes</taxon>
        <taxon>Dothideomycetes incertae sedis</taxon>
        <taxon>Botryosphaeriales</taxon>
        <taxon>Botryosphaeriaceae</taxon>
        <taxon>Diplodia</taxon>
    </lineage>
</organism>